<reference evidence="2" key="2">
    <citation type="submission" date="2023-01" db="EMBL/GenBank/DDBJ databases">
        <authorList>
            <person name="Sun Q."/>
            <person name="Evtushenko L."/>
        </authorList>
    </citation>
    <scope>NUCLEOTIDE SEQUENCE</scope>
    <source>
        <strain evidence="2">VKM B-1513</strain>
    </source>
</reference>
<dbReference type="AlphaFoldDB" id="A0A9W6MP55"/>
<dbReference type="Pfam" id="PF00378">
    <property type="entry name" value="ECH_1"/>
    <property type="match status" value="1"/>
</dbReference>
<evidence type="ECO:0000313" key="3">
    <source>
        <dbReference type="Proteomes" id="UP001143486"/>
    </source>
</evidence>
<proteinExistence type="inferred from homology"/>
<comment type="caution">
    <text evidence="2">The sequence shown here is derived from an EMBL/GenBank/DDBJ whole genome shotgun (WGS) entry which is preliminary data.</text>
</comment>
<evidence type="ECO:0000256" key="1">
    <source>
        <dbReference type="ARBA" id="ARBA00005254"/>
    </source>
</evidence>
<dbReference type="EMBL" id="BSFE01000009">
    <property type="protein sequence ID" value="GLK53290.1"/>
    <property type="molecule type" value="Genomic_DNA"/>
</dbReference>
<dbReference type="SUPFAM" id="SSF52096">
    <property type="entry name" value="ClpP/crotonase"/>
    <property type="match status" value="1"/>
</dbReference>
<dbReference type="RefSeq" id="WP_271187643.1">
    <property type="nucleotide sequence ID" value="NZ_BSFE01000009.1"/>
</dbReference>
<sequence length="251" mass="26672">MSPVLYETGGRVARITLNRPARLNAINGAMLDGLNAALQQAHDDAETDIILLAGSGTAFCSGDDLVELASNPPRREGLEVAIDRLQTITRLIMFGPKTVVCAVRGWAIGGGASWPLNADMAIWSETAGIRFPEGLHGLFPSGGATVLLERFCSPHRANEILMLGRPLKGPELVRAGLATDLVPAADFDDRVSACLHGLLALPGDTLARYKTARIASLRDPVECALQAETRQLTDAIDALIASGQFPDIKRA</sequence>
<dbReference type="PANTHER" id="PTHR43802:SF1">
    <property type="entry name" value="IP11341P-RELATED"/>
    <property type="match status" value="1"/>
</dbReference>
<protein>
    <submittedName>
        <fullName evidence="2">Enoyl-CoA hydratase</fullName>
    </submittedName>
</protein>
<evidence type="ECO:0000313" key="2">
    <source>
        <dbReference type="EMBL" id="GLK53290.1"/>
    </source>
</evidence>
<reference evidence="2" key="1">
    <citation type="journal article" date="2014" name="Int. J. Syst. Evol. Microbiol.">
        <title>Complete genome sequence of Corynebacterium casei LMG S-19264T (=DSM 44701T), isolated from a smear-ripened cheese.</title>
        <authorList>
            <consortium name="US DOE Joint Genome Institute (JGI-PGF)"/>
            <person name="Walter F."/>
            <person name="Albersmeier A."/>
            <person name="Kalinowski J."/>
            <person name="Ruckert C."/>
        </authorList>
    </citation>
    <scope>NUCLEOTIDE SEQUENCE</scope>
    <source>
        <strain evidence="2">VKM B-1513</strain>
    </source>
</reference>
<dbReference type="GO" id="GO:0003824">
    <property type="term" value="F:catalytic activity"/>
    <property type="evidence" value="ECO:0007669"/>
    <property type="project" value="UniProtKB-ARBA"/>
</dbReference>
<organism evidence="2 3">
    <name type="scientific">Maricaulis virginensis</name>
    <dbReference type="NCBI Taxonomy" id="144022"/>
    <lineage>
        <taxon>Bacteria</taxon>
        <taxon>Pseudomonadati</taxon>
        <taxon>Pseudomonadota</taxon>
        <taxon>Alphaproteobacteria</taxon>
        <taxon>Maricaulales</taxon>
        <taxon>Maricaulaceae</taxon>
        <taxon>Maricaulis</taxon>
    </lineage>
</organism>
<keyword evidence="3" id="KW-1185">Reference proteome</keyword>
<name>A0A9W6MP55_9PROT</name>
<dbReference type="CDD" id="cd06558">
    <property type="entry name" value="crotonase-like"/>
    <property type="match status" value="1"/>
</dbReference>
<gene>
    <name evidence="2" type="ORF">GCM10017621_27980</name>
</gene>
<comment type="similarity">
    <text evidence="1">Belongs to the enoyl-CoA hydratase/isomerase family.</text>
</comment>
<dbReference type="Proteomes" id="UP001143486">
    <property type="component" value="Unassembled WGS sequence"/>
</dbReference>
<dbReference type="InterPro" id="IPR029045">
    <property type="entry name" value="ClpP/crotonase-like_dom_sf"/>
</dbReference>
<dbReference type="Gene3D" id="3.90.226.10">
    <property type="entry name" value="2-enoyl-CoA Hydratase, Chain A, domain 1"/>
    <property type="match status" value="1"/>
</dbReference>
<dbReference type="InterPro" id="IPR001753">
    <property type="entry name" value="Enoyl-CoA_hydra/iso"/>
</dbReference>
<accession>A0A9W6MP55</accession>
<dbReference type="PANTHER" id="PTHR43802">
    <property type="entry name" value="ENOYL-COA HYDRATASE"/>
    <property type="match status" value="1"/>
</dbReference>